<comment type="caution">
    <text evidence="1">The sequence shown here is derived from an EMBL/GenBank/DDBJ whole genome shotgun (WGS) entry which is preliminary data.</text>
</comment>
<dbReference type="Gene3D" id="1.10.260.40">
    <property type="entry name" value="lambda repressor-like DNA-binding domains"/>
    <property type="match status" value="1"/>
</dbReference>
<dbReference type="InterPro" id="IPR010982">
    <property type="entry name" value="Lambda_DNA-bd_dom_sf"/>
</dbReference>
<dbReference type="EMBL" id="LSZP01000032">
    <property type="protein sequence ID" value="KXU36082.1"/>
    <property type="molecule type" value="Genomic_DNA"/>
</dbReference>
<dbReference type="Proteomes" id="UP000071392">
    <property type="component" value="Unassembled WGS sequence"/>
</dbReference>
<sequence>MESLRAYLQKLAVPQQHEYAERAGTSLGYLRKSLSVGSRFGGVLARRLDEASGGEVPRYELRPDIFGEGPEEAAGQSR</sequence>
<protein>
    <recommendedName>
        <fullName evidence="3">Transcriptional regulator</fullName>
    </recommendedName>
</protein>
<dbReference type="RefSeq" id="WP_068711638.1">
    <property type="nucleotide sequence ID" value="NZ_LSZP01000032.1"/>
</dbReference>
<evidence type="ECO:0000313" key="2">
    <source>
        <dbReference type="Proteomes" id="UP000071392"/>
    </source>
</evidence>
<dbReference type="GO" id="GO:0003677">
    <property type="term" value="F:DNA binding"/>
    <property type="evidence" value="ECO:0007669"/>
    <property type="project" value="InterPro"/>
</dbReference>
<evidence type="ECO:0008006" key="3">
    <source>
        <dbReference type="Google" id="ProtNLM"/>
    </source>
</evidence>
<dbReference type="OrthoDB" id="6446140at2"/>
<evidence type="ECO:0000313" key="1">
    <source>
        <dbReference type="EMBL" id="KXU36082.1"/>
    </source>
</evidence>
<dbReference type="AlphaFoldDB" id="A0A139SNL4"/>
<keyword evidence="2" id="KW-1185">Reference proteome</keyword>
<proteinExistence type="predicted"/>
<organism evidence="1 2">
    <name type="scientific">Cephaloticoccus capnophilus</name>
    <dbReference type="NCBI Taxonomy" id="1548208"/>
    <lineage>
        <taxon>Bacteria</taxon>
        <taxon>Pseudomonadati</taxon>
        <taxon>Verrucomicrobiota</taxon>
        <taxon>Opitutia</taxon>
        <taxon>Opitutales</taxon>
        <taxon>Opitutaceae</taxon>
        <taxon>Cephaloticoccus</taxon>
    </lineage>
</organism>
<name>A0A139SNL4_9BACT</name>
<gene>
    <name evidence="1" type="ORF">AXK12_04490</name>
</gene>
<accession>A0A139SNL4</accession>
<reference evidence="1 2" key="1">
    <citation type="submission" date="2016-02" db="EMBL/GenBank/DDBJ databases">
        <authorList>
            <person name="Wen L."/>
            <person name="He K."/>
            <person name="Yang H."/>
        </authorList>
    </citation>
    <scope>NUCLEOTIDE SEQUENCE [LARGE SCALE GENOMIC DNA]</scope>
    <source>
        <strain evidence="1 2">CV41</strain>
    </source>
</reference>